<dbReference type="Pfam" id="PF26566">
    <property type="entry name" value="PH_40"/>
    <property type="match status" value="1"/>
</dbReference>
<organism evidence="3 4">
    <name type="scientific">Mucilaginibacter gossypiicola</name>
    <dbReference type="NCBI Taxonomy" id="551995"/>
    <lineage>
        <taxon>Bacteria</taxon>
        <taxon>Pseudomonadati</taxon>
        <taxon>Bacteroidota</taxon>
        <taxon>Sphingobacteriia</taxon>
        <taxon>Sphingobacteriales</taxon>
        <taxon>Sphingobacteriaceae</taxon>
        <taxon>Mucilaginibacter</taxon>
    </lineage>
</organism>
<feature type="domain" description="PH" evidence="2">
    <location>
        <begin position="132"/>
        <end position="266"/>
    </location>
</feature>
<evidence type="ECO:0000259" key="2">
    <source>
        <dbReference type="Pfam" id="PF26566"/>
    </source>
</evidence>
<gene>
    <name evidence="3" type="ORF">SAMN05192574_101632</name>
</gene>
<dbReference type="EMBL" id="FOCL01000001">
    <property type="protein sequence ID" value="SEM73217.1"/>
    <property type="molecule type" value="Genomic_DNA"/>
</dbReference>
<dbReference type="OrthoDB" id="662406at2"/>
<sequence length="309" mass="35782">MLQLISKLQHNTYEKGEYSDEQPRDVEETIKLIKDFPWDAERALTDIQLTGPSVTIQDSDLNYIKLGLYFNGKFCVYYLDKSNHLFEYHAPTISEACNLVEDFFNSRLDLMPFEKHFFNIGNQPHFNSNDFVYRVKPARVIAFVAFISVYLLFAVSIFVVSMLHIGNRPFPMPIFLSIIAIGLFIGYAVSVTIKGRNQYLQISRGNNVFSYGFDEQRIVIYNKADVEEIMHVTAIRDRNVGNVRIRFKSGVVIQPTMLIHDYDLLNKFPENLGIKVSYKQNILSDDQNAFNTKLNLVDLLFLTKNKIIY</sequence>
<dbReference type="AlphaFoldDB" id="A0A1H8AUN0"/>
<protein>
    <recommendedName>
        <fullName evidence="2">PH domain-containing protein</fullName>
    </recommendedName>
</protein>
<keyword evidence="1" id="KW-1133">Transmembrane helix</keyword>
<keyword evidence="4" id="KW-1185">Reference proteome</keyword>
<evidence type="ECO:0000256" key="1">
    <source>
        <dbReference type="SAM" id="Phobius"/>
    </source>
</evidence>
<dbReference type="InterPro" id="IPR058916">
    <property type="entry name" value="PH_40"/>
</dbReference>
<accession>A0A1H8AUN0</accession>
<name>A0A1H8AUN0_9SPHI</name>
<feature type="transmembrane region" description="Helical" evidence="1">
    <location>
        <begin position="172"/>
        <end position="193"/>
    </location>
</feature>
<dbReference type="RefSeq" id="WP_091207479.1">
    <property type="nucleotide sequence ID" value="NZ_FOCL01000001.1"/>
</dbReference>
<keyword evidence="1" id="KW-0472">Membrane</keyword>
<reference evidence="4" key="1">
    <citation type="submission" date="2016-10" db="EMBL/GenBank/DDBJ databases">
        <authorList>
            <person name="Varghese N."/>
            <person name="Submissions S."/>
        </authorList>
    </citation>
    <scope>NUCLEOTIDE SEQUENCE [LARGE SCALE GENOMIC DNA]</scope>
    <source>
        <strain evidence="4">Gh-48</strain>
    </source>
</reference>
<dbReference type="Proteomes" id="UP000198942">
    <property type="component" value="Unassembled WGS sequence"/>
</dbReference>
<keyword evidence="1" id="KW-0812">Transmembrane</keyword>
<evidence type="ECO:0000313" key="3">
    <source>
        <dbReference type="EMBL" id="SEM73217.1"/>
    </source>
</evidence>
<proteinExistence type="predicted"/>
<evidence type="ECO:0000313" key="4">
    <source>
        <dbReference type="Proteomes" id="UP000198942"/>
    </source>
</evidence>
<feature type="transmembrane region" description="Helical" evidence="1">
    <location>
        <begin position="140"/>
        <end position="166"/>
    </location>
</feature>
<dbReference type="STRING" id="551995.SAMN05192574_101632"/>